<keyword evidence="5 9" id="KW-0812">Transmembrane</keyword>
<keyword evidence="7 9" id="KW-1133">Transmembrane helix</keyword>
<keyword evidence="9" id="KW-0813">Transport</keyword>
<dbReference type="OrthoDB" id="9778550at2"/>
<dbReference type="PANTHER" id="PTHR30071:SF1">
    <property type="entry name" value="CYTOCHROME B_B6 PROTEIN-RELATED"/>
    <property type="match status" value="1"/>
</dbReference>
<dbReference type="GO" id="GO:0015232">
    <property type="term" value="F:heme transmembrane transporter activity"/>
    <property type="evidence" value="ECO:0007669"/>
    <property type="project" value="InterPro"/>
</dbReference>
<evidence type="ECO:0000256" key="2">
    <source>
        <dbReference type="ARBA" id="ARBA00004141"/>
    </source>
</evidence>
<reference evidence="11 12" key="1">
    <citation type="submission" date="2017-03" db="EMBL/GenBank/DDBJ databases">
        <authorList>
            <person name="Afonso C.L."/>
            <person name="Miller P.J."/>
            <person name="Scott M.A."/>
            <person name="Spackman E."/>
            <person name="Goraichik I."/>
            <person name="Dimitrov K.M."/>
            <person name="Suarez D.L."/>
            <person name="Swayne D.E."/>
        </authorList>
    </citation>
    <scope>NUCLEOTIDE SEQUENCE [LARGE SCALE GENOMIC DNA]</scope>
    <source>
        <strain evidence="11 12">CECT 7023</strain>
    </source>
</reference>
<gene>
    <name evidence="9 11" type="primary">ccmC</name>
    <name evidence="11" type="ORF">ROA7023_02491</name>
</gene>
<evidence type="ECO:0000256" key="8">
    <source>
        <dbReference type="ARBA" id="ARBA00023136"/>
    </source>
</evidence>
<keyword evidence="12" id="KW-1185">Reference proteome</keyword>
<dbReference type="Proteomes" id="UP000193900">
    <property type="component" value="Unassembled WGS sequence"/>
</dbReference>
<keyword evidence="9" id="KW-0997">Cell inner membrane</keyword>
<proteinExistence type="inferred from homology"/>
<name>A0A1Y5T6H7_9RHOB</name>
<sequence length="248" mass="27663">MSIWEYANPKKFIATTTPVIPWLFAAAGVAIVGALIWGFFFTPDDYRQGSTVKIIYLHVPSAMMAINTWVMMLVASLIWLVRRHHVSALAARAAAPVGIVMTLLALFTGAIWGQPMWGTWWAWDPRLTSFLILFLFYLGYVALWQAIDDPDTAADLTAVLCIVGSVFAVLSRYAVLFWNQGLHQGASLSLDAEENVADVFYYPLLLSLAGFVLLFLALVLLRTQTEIRVRRTRALLARSRRAAPEARA</sequence>
<evidence type="ECO:0000313" key="12">
    <source>
        <dbReference type="Proteomes" id="UP000193900"/>
    </source>
</evidence>
<dbReference type="AlphaFoldDB" id="A0A1Y5T6H7"/>
<evidence type="ECO:0000256" key="6">
    <source>
        <dbReference type="ARBA" id="ARBA00022748"/>
    </source>
</evidence>
<comment type="subcellular location">
    <subcellularLocation>
        <location evidence="9">Cell inner membrane</location>
    </subcellularLocation>
    <subcellularLocation>
        <location evidence="2">Membrane</location>
        <topology evidence="2">Multi-pass membrane protein</topology>
    </subcellularLocation>
</comment>
<evidence type="ECO:0000259" key="10">
    <source>
        <dbReference type="Pfam" id="PF01578"/>
    </source>
</evidence>
<dbReference type="InterPro" id="IPR002541">
    <property type="entry name" value="Cyt_c_assembly"/>
</dbReference>
<dbReference type="Pfam" id="PF01578">
    <property type="entry name" value="Cytochrom_C_asm"/>
    <property type="match status" value="1"/>
</dbReference>
<keyword evidence="6 9" id="KW-0201">Cytochrome c-type biogenesis</keyword>
<feature type="transmembrane region" description="Helical" evidence="9">
    <location>
        <begin position="61"/>
        <end position="81"/>
    </location>
</feature>
<comment type="similarity">
    <text evidence="3 9">Belongs to the CcmC/CycZ/HelC family.</text>
</comment>
<dbReference type="PRINTS" id="PR01386">
    <property type="entry name" value="CCMCBIOGNSIS"/>
</dbReference>
<dbReference type="InterPro" id="IPR045062">
    <property type="entry name" value="Cyt_c_biogenesis_CcsA/CcmC"/>
</dbReference>
<keyword evidence="9" id="KW-1003">Cell membrane</keyword>
<dbReference type="GO" id="GO:0020037">
    <property type="term" value="F:heme binding"/>
    <property type="evidence" value="ECO:0007669"/>
    <property type="project" value="InterPro"/>
</dbReference>
<evidence type="ECO:0000256" key="9">
    <source>
        <dbReference type="RuleBase" id="RU364092"/>
    </source>
</evidence>
<organism evidence="11 12">
    <name type="scientific">Roseisalinus antarcticus</name>
    <dbReference type="NCBI Taxonomy" id="254357"/>
    <lineage>
        <taxon>Bacteria</taxon>
        <taxon>Pseudomonadati</taxon>
        <taxon>Pseudomonadota</taxon>
        <taxon>Alphaproteobacteria</taxon>
        <taxon>Rhodobacterales</taxon>
        <taxon>Roseobacteraceae</taxon>
        <taxon>Roseisalinus</taxon>
    </lineage>
</organism>
<dbReference type="RefSeq" id="WP_085879328.1">
    <property type="nucleotide sequence ID" value="NZ_FWFZ01000011.1"/>
</dbReference>
<evidence type="ECO:0000256" key="5">
    <source>
        <dbReference type="ARBA" id="ARBA00022692"/>
    </source>
</evidence>
<feature type="transmembrane region" description="Helical" evidence="9">
    <location>
        <begin position="156"/>
        <end position="179"/>
    </location>
</feature>
<keyword evidence="8 9" id="KW-0472">Membrane</keyword>
<dbReference type="PANTHER" id="PTHR30071">
    <property type="entry name" value="HEME EXPORTER PROTEIN C"/>
    <property type="match status" value="1"/>
</dbReference>
<evidence type="ECO:0000256" key="7">
    <source>
        <dbReference type="ARBA" id="ARBA00022989"/>
    </source>
</evidence>
<feature type="transmembrane region" description="Helical" evidence="9">
    <location>
        <begin position="199"/>
        <end position="221"/>
    </location>
</feature>
<dbReference type="InterPro" id="IPR003557">
    <property type="entry name" value="Cyt_c_biogenesis_CcmC"/>
</dbReference>
<feature type="transmembrane region" description="Helical" evidence="9">
    <location>
        <begin position="20"/>
        <end position="41"/>
    </location>
</feature>
<accession>A0A1Y5T6H7</accession>
<evidence type="ECO:0000313" key="11">
    <source>
        <dbReference type="EMBL" id="SLN55036.1"/>
    </source>
</evidence>
<comment type="function">
    <text evidence="1 9">Required for the export of heme to the periplasm for the biogenesis of c-type cytochromes.</text>
</comment>
<dbReference type="NCBIfam" id="TIGR01191">
    <property type="entry name" value="ccmC"/>
    <property type="match status" value="1"/>
</dbReference>
<feature type="transmembrane region" description="Helical" evidence="9">
    <location>
        <begin position="93"/>
        <end position="113"/>
    </location>
</feature>
<protein>
    <recommendedName>
        <fullName evidence="4 9">Heme exporter protein C</fullName>
    </recommendedName>
    <alternativeName>
        <fullName evidence="9">Cytochrome c-type biogenesis protein</fullName>
    </alternativeName>
</protein>
<dbReference type="GO" id="GO:0017004">
    <property type="term" value="P:cytochrome complex assembly"/>
    <property type="evidence" value="ECO:0007669"/>
    <property type="project" value="UniProtKB-KW"/>
</dbReference>
<evidence type="ECO:0000256" key="4">
    <source>
        <dbReference type="ARBA" id="ARBA00016463"/>
    </source>
</evidence>
<feature type="transmembrane region" description="Helical" evidence="9">
    <location>
        <begin position="125"/>
        <end position="144"/>
    </location>
</feature>
<feature type="domain" description="Cytochrome c assembly protein" evidence="10">
    <location>
        <begin position="5"/>
        <end position="183"/>
    </location>
</feature>
<dbReference type="EMBL" id="FWFZ01000011">
    <property type="protein sequence ID" value="SLN55036.1"/>
    <property type="molecule type" value="Genomic_DNA"/>
</dbReference>
<dbReference type="GO" id="GO:0005886">
    <property type="term" value="C:plasma membrane"/>
    <property type="evidence" value="ECO:0007669"/>
    <property type="project" value="UniProtKB-SubCell"/>
</dbReference>
<evidence type="ECO:0000256" key="3">
    <source>
        <dbReference type="ARBA" id="ARBA00005840"/>
    </source>
</evidence>
<evidence type="ECO:0000256" key="1">
    <source>
        <dbReference type="ARBA" id="ARBA00002442"/>
    </source>
</evidence>